<accession>A0A7J6V1A6</accession>
<keyword evidence="3" id="KW-1185">Reference proteome</keyword>
<evidence type="ECO:0000256" key="1">
    <source>
        <dbReference type="SAM" id="MobiDB-lite"/>
    </source>
</evidence>
<dbReference type="Proteomes" id="UP000554482">
    <property type="component" value="Unassembled WGS sequence"/>
</dbReference>
<protein>
    <submittedName>
        <fullName evidence="2">Uncharacterized protein</fullName>
    </submittedName>
</protein>
<feature type="compositionally biased region" description="Basic and acidic residues" evidence="1">
    <location>
        <begin position="11"/>
        <end position="25"/>
    </location>
</feature>
<evidence type="ECO:0000313" key="2">
    <source>
        <dbReference type="EMBL" id="KAF5178551.1"/>
    </source>
</evidence>
<gene>
    <name evidence="2" type="ORF">FRX31_031862</name>
</gene>
<feature type="region of interest" description="Disordered" evidence="1">
    <location>
        <begin position="1"/>
        <end position="25"/>
    </location>
</feature>
<organism evidence="2 3">
    <name type="scientific">Thalictrum thalictroides</name>
    <name type="common">Rue-anemone</name>
    <name type="synonym">Anemone thalictroides</name>
    <dbReference type="NCBI Taxonomy" id="46969"/>
    <lineage>
        <taxon>Eukaryota</taxon>
        <taxon>Viridiplantae</taxon>
        <taxon>Streptophyta</taxon>
        <taxon>Embryophyta</taxon>
        <taxon>Tracheophyta</taxon>
        <taxon>Spermatophyta</taxon>
        <taxon>Magnoliopsida</taxon>
        <taxon>Ranunculales</taxon>
        <taxon>Ranunculaceae</taxon>
        <taxon>Thalictroideae</taxon>
        <taxon>Thalictrum</taxon>
    </lineage>
</organism>
<evidence type="ECO:0000313" key="3">
    <source>
        <dbReference type="Proteomes" id="UP000554482"/>
    </source>
</evidence>
<sequence>MKNNVESNSFLREEKEGEDREIPDKLHPRVMLKCYKRRRTAEAAVTDKMTSLTNSISIKAKRSEALEVTHSYTATFRPSRKYRLV</sequence>
<name>A0A7J6V1A6_THATH</name>
<dbReference type="EMBL" id="JABWDY010039942">
    <property type="protein sequence ID" value="KAF5178551.1"/>
    <property type="molecule type" value="Genomic_DNA"/>
</dbReference>
<feature type="compositionally biased region" description="Polar residues" evidence="1">
    <location>
        <begin position="1"/>
        <end position="10"/>
    </location>
</feature>
<reference evidence="2 3" key="1">
    <citation type="submission" date="2020-06" db="EMBL/GenBank/DDBJ databases">
        <title>Transcriptomic and genomic resources for Thalictrum thalictroides and T. hernandezii: Facilitating candidate gene discovery in an emerging model plant lineage.</title>
        <authorList>
            <person name="Arias T."/>
            <person name="Riano-Pachon D.M."/>
            <person name="Di Stilio V.S."/>
        </authorList>
    </citation>
    <scope>NUCLEOTIDE SEQUENCE [LARGE SCALE GENOMIC DNA]</scope>
    <source>
        <strain evidence="3">cv. WT478/WT964</strain>
        <tissue evidence="2">Leaves</tissue>
    </source>
</reference>
<dbReference type="AlphaFoldDB" id="A0A7J6V1A6"/>
<proteinExistence type="predicted"/>
<comment type="caution">
    <text evidence="2">The sequence shown here is derived from an EMBL/GenBank/DDBJ whole genome shotgun (WGS) entry which is preliminary data.</text>
</comment>